<dbReference type="GO" id="GO:0017001">
    <property type="term" value="P:antibiotic catabolic process"/>
    <property type="evidence" value="ECO:0007669"/>
    <property type="project" value="UniProtKB-ARBA"/>
</dbReference>
<evidence type="ECO:0000313" key="4">
    <source>
        <dbReference type="Proteomes" id="UP000520156"/>
    </source>
</evidence>
<evidence type="ECO:0000259" key="2">
    <source>
        <dbReference type="SMART" id="SM00849"/>
    </source>
</evidence>
<organism evidence="3 4">
    <name type="scientific">Novosphingobium aerophilum</name>
    <dbReference type="NCBI Taxonomy" id="2839843"/>
    <lineage>
        <taxon>Bacteria</taxon>
        <taxon>Pseudomonadati</taxon>
        <taxon>Pseudomonadota</taxon>
        <taxon>Alphaproteobacteria</taxon>
        <taxon>Sphingomonadales</taxon>
        <taxon>Sphingomonadaceae</taxon>
        <taxon>Novosphingobium</taxon>
    </lineage>
</organism>
<dbReference type="Pfam" id="PF00753">
    <property type="entry name" value="Lactamase_B"/>
    <property type="match status" value="1"/>
</dbReference>
<dbReference type="CDD" id="cd16282">
    <property type="entry name" value="metallo-hydrolase-like_MBL-fold"/>
    <property type="match status" value="1"/>
</dbReference>
<protein>
    <submittedName>
        <fullName evidence="3">Quinoprotein relay system zinc metallohydrolase 1</fullName>
    </submittedName>
</protein>
<dbReference type="InterPro" id="IPR036866">
    <property type="entry name" value="RibonucZ/Hydroxyglut_hydro"/>
</dbReference>
<dbReference type="InterPro" id="IPR006311">
    <property type="entry name" value="TAT_signal"/>
</dbReference>
<dbReference type="SMART" id="SM00849">
    <property type="entry name" value="Lactamase_B"/>
    <property type="match status" value="1"/>
</dbReference>
<dbReference type="InterPro" id="IPR050855">
    <property type="entry name" value="NDM-1-like"/>
</dbReference>
<evidence type="ECO:0000313" key="3">
    <source>
        <dbReference type="EMBL" id="MBC2653437.1"/>
    </source>
</evidence>
<accession>A0A7X1KDR6</accession>
<dbReference type="PANTHER" id="PTHR42951:SF4">
    <property type="entry name" value="ACYL-COENZYME A THIOESTERASE MBLAC2"/>
    <property type="match status" value="1"/>
</dbReference>
<dbReference type="PANTHER" id="PTHR42951">
    <property type="entry name" value="METALLO-BETA-LACTAMASE DOMAIN-CONTAINING"/>
    <property type="match status" value="1"/>
</dbReference>
<reference evidence="3 4" key="1">
    <citation type="submission" date="2020-08" db="EMBL/GenBank/DDBJ databases">
        <title>The genome sequence of Novosphingobium flavum 4Y4.</title>
        <authorList>
            <person name="Liu Y."/>
        </authorList>
    </citation>
    <scope>NUCLEOTIDE SEQUENCE [LARGE SCALE GENOMIC DNA]</scope>
    <source>
        <strain evidence="3 4">4Y4</strain>
    </source>
</reference>
<keyword evidence="4" id="KW-1185">Reference proteome</keyword>
<feature type="domain" description="Metallo-beta-lactamase" evidence="2">
    <location>
        <begin position="62"/>
        <end position="242"/>
    </location>
</feature>
<dbReference type="EMBL" id="JACLAU010000047">
    <property type="protein sequence ID" value="MBC2653437.1"/>
    <property type="molecule type" value="Genomic_DNA"/>
</dbReference>
<proteinExistence type="inferred from homology"/>
<evidence type="ECO:0000256" key="1">
    <source>
        <dbReference type="ARBA" id="ARBA00005250"/>
    </source>
</evidence>
<dbReference type="PROSITE" id="PS51318">
    <property type="entry name" value="TAT"/>
    <property type="match status" value="1"/>
</dbReference>
<gene>
    <name evidence="3" type="ORF">H7F49_17260</name>
</gene>
<name>A0A7X1KDR6_9SPHN</name>
<comment type="similarity">
    <text evidence="1">Belongs to the metallo-beta-lactamase superfamily. Class-B beta-lactamase family.</text>
</comment>
<dbReference type="Gene3D" id="3.60.15.10">
    <property type="entry name" value="Ribonuclease Z/Hydroxyacylglutathione hydrolase-like"/>
    <property type="match status" value="1"/>
</dbReference>
<dbReference type="GO" id="GO:0016787">
    <property type="term" value="F:hydrolase activity"/>
    <property type="evidence" value="ECO:0007669"/>
    <property type="project" value="UniProtKB-KW"/>
</dbReference>
<dbReference type="AlphaFoldDB" id="A0A7X1KDR6"/>
<dbReference type="Proteomes" id="UP000520156">
    <property type="component" value="Unassembled WGS sequence"/>
</dbReference>
<keyword evidence="3" id="KW-0378">Hydrolase</keyword>
<dbReference type="NCBIfam" id="TIGR04558">
    <property type="entry name" value="SoxH_rel_PQQ_1"/>
    <property type="match status" value="1"/>
</dbReference>
<comment type="caution">
    <text evidence="3">The sequence shown here is derived from an EMBL/GenBank/DDBJ whole genome shotgun (WGS) entry which is preliminary data.</text>
</comment>
<dbReference type="RefSeq" id="WP_185684812.1">
    <property type="nucleotide sequence ID" value="NZ_JACLAU010000047.1"/>
</dbReference>
<dbReference type="InterPro" id="IPR030811">
    <property type="entry name" value="SoxH-rel_PQQ_1"/>
</dbReference>
<dbReference type="SUPFAM" id="SSF56281">
    <property type="entry name" value="Metallo-hydrolase/oxidoreductase"/>
    <property type="match status" value="1"/>
</dbReference>
<sequence>MTGLRRRQVLGGIAGGVGLAATALHGETFAGRYTLGPEPVAEGIWLVRGTNAQIAFANGGAIANCAIIATAAGPVLFDCGPSLAYGQALRHMARNLTRRDPALVLISHLHPDHDLGAGAFDPATVAALPGTMADIARDGPGMTDAMFRMLADWMRGTQLVVPTRRLEPGPLEVGGRTLQLLALSGHSGGDLAVLDSRTGTLITGDLVFHDRAPATPHADLARWRAALDTLAALPHRVLLPGHGPADRAGVAIPQTRDWLDWLEQALNAAAANGLDMVEAGEQPIPERFAGLAAARYELQRSVSHFYPAIEAARLPRVD</sequence>
<dbReference type="InterPro" id="IPR001279">
    <property type="entry name" value="Metallo-B-lactamas"/>
</dbReference>